<dbReference type="STRING" id="112268.A0A182W1T2"/>
<protein>
    <recommendedName>
        <fullName evidence="4">Peptidase S1 domain-containing protein</fullName>
    </recommendedName>
</protein>
<keyword evidence="3" id="KW-0732">Signal</keyword>
<dbReference type="PROSITE" id="PS50240">
    <property type="entry name" value="TRYPSIN_DOM"/>
    <property type="match status" value="1"/>
</dbReference>
<dbReference type="GO" id="GO:0006508">
    <property type="term" value="P:proteolysis"/>
    <property type="evidence" value="ECO:0007669"/>
    <property type="project" value="InterPro"/>
</dbReference>
<dbReference type="VEuPathDB" id="VectorBase:AMIN004292"/>
<reference evidence="6" key="1">
    <citation type="submission" date="2013-03" db="EMBL/GenBank/DDBJ databases">
        <title>The Genome Sequence of Anopheles minimus MINIMUS1.</title>
        <authorList>
            <consortium name="The Broad Institute Genomics Platform"/>
            <person name="Neafsey D.E."/>
            <person name="Walton C."/>
            <person name="Walker B."/>
            <person name="Young S.K."/>
            <person name="Zeng Q."/>
            <person name="Gargeya S."/>
            <person name="Fitzgerald M."/>
            <person name="Haas B."/>
            <person name="Abouelleil A."/>
            <person name="Allen A.W."/>
            <person name="Alvarado L."/>
            <person name="Arachchi H.M."/>
            <person name="Berlin A.M."/>
            <person name="Chapman S.B."/>
            <person name="Gainer-Dewar J."/>
            <person name="Goldberg J."/>
            <person name="Griggs A."/>
            <person name="Gujja S."/>
            <person name="Hansen M."/>
            <person name="Howarth C."/>
            <person name="Imamovic A."/>
            <person name="Ireland A."/>
            <person name="Larimer J."/>
            <person name="McCowan C."/>
            <person name="Murphy C."/>
            <person name="Pearson M."/>
            <person name="Poon T.W."/>
            <person name="Priest M."/>
            <person name="Roberts A."/>
            <person name="Saif S."/>
            <person name="Shea T."/>
            <person name="Sisk P."/>
            <person name="Sykes S."/>
            <person name="Wortman J."/>
            <person name="Nusbaum C."/>
            <person name="Birren B."/>
        </authorList>
    </citation>
    <scope>NUCLEOTIDE SEQUENCE [LARGE SCALE GENOMIC DNA]</scope>
    <source>
        <strain evidence="6">MINIMUS1</strain>
    </source>
</reference>
<dbReference type="PROSITE" id="PS51257">
    <property type="entry name" value="PROKAR_LIPOPROTEIN"/>
    <property type="match status" value="1"/>
</dbReference>
<dbReference type="PANTHER" id="PTHR24250">
    <property type="entry name" value="CHYMOTRYPSIN-RELATED"/>
    <property type="match status" value="1"/>
</dbReference>
<dbReference type="SUPFAM" id="SSF50494">
    <property type="entry name" value="Trypsin-like serine proteases"/>
    <property type="match status" value="1"/>
</dbReference>
<keyword evidence="1" id="KW-1015">Disulfide bond</keyword>
<dbReference type="PANTHER" id="PTHR24250:SF27">
    <property type="entry name" value="ELASTASE 2 LIKE"/>
    <property type="match status" value="1"/>
</dbReference>
<dbReference type="GO" id="GO:0004252">
    <property type="term" value="F:serine-type endopeptidase activity"/>
    <property type="evidence" value="ECO:0007669"/>
    <property type="project" value="InterPro"/>
</dbReference>
<sequence>MWSSGREGFTYVRALFFVVTCVCSVGTSLGCNCVPESLCPALDVDLRLLDTDDVCPVGMLCCDVPVDDNPTRLSDTLGEPLCDGVCVTNRSECAGADYDEYGEDVLNIRANEDNRCPSGKYCCRTNLEKPTTCDGTCLPRSLCTMFEPGADCADGHVCCRMDRTSWVDMINDINGMASPDFEAERRGMCEWSEAQEDGTRFPPWLVSVWARVEIIPGLQTDQFVCGGVLVDQSLVLTTASYVKNLPTEELFVNVGDYDISSRSTLRTKNIYTLKEKIIHEDYNTSDPVRNNVALLRLIDTVHNRQCYASLGSSPERQTDSRCYTIGWNRTLLGKGSGHPKRYPVQVTTFQDDLFCTPGTICLGHDDKHCSDSSLNGSGIVCGQDDSQDGLKLAGLLVSECTGLTIESITAWINHHRNPGFVQQLKPADPSRQYLPVL</sequence>
<dbReference type="Proteomes" id="UP000075920">
    <property type="component" value="Unassembled WGS sequence"/>
</dbReference>
<organism evidence="5 6">
    <name type="scientific">Anopheles minimus</name>
    <dbReference type="NCBI Taxonomy" id="112268"/>
    <lineage>
        <taxon>Eukaryota</taxon>
        <taxon>Metazoa</taxon>
        <taxon>Ecdysozoa</taxon>
        <taxon>Arthropoda</taxon>
        <taxon>Hexapoda</taxon>
        <taxon>Insecta</taxon>
        <taxon>Pterygota</taxon>
        <taxon>Neoptera</taxon>
        <taxon>Endopterygota</taxon>
        <taxon>Diptera</taxon>
        <taxon>Nematocera</taxon>
        <taxon>Culicoidea</taxon>
        <taxon>Culicidae</taxon>
        <taxon>Anophelinae</taxon>
        <taxon>Anopheles</taxon>
    </lineage>
</organism>
<dbReference type="SMART" id="SM00020">
    <property type="entry name" value="Tryp_SPc"/>
    <property type="match status" value="1"/>
</dbReference>
<evidence type="ECO:0000313" key="5">
    <source>
        <dbReference type="EnsemblMetazoa" id="AMIN004292-PA"/>
    </source>
</evidence>
<dbReference type="Gene3D" id="2.40.10.10">
    <property type="entry name" value="Trypsin-like serine proteases"/>
    <property type="match status" value="1"/>
</dbReference>
<dbReference type="InterPro" id="IPR001254">
    <property type="entry name" value="Trypsin_dom"/>
</dbReference>
<feature type="chain" id="PRO_5008140601" description="Peptidase S1 domain-containing protein" evidence="3">
    <location>
        <begin position="31"/>
        <end position="437"/>
    </location>
</feature>
<evidence type="ECO:0000256" key="1">
    <source>
        <dbReference type="ARBA" id="ARBA00023157"/>
    </source>
</evidence>
<keyword evidence="6" id="KW-1185">Reference proteome</keyword>
<evidence type="ECO:0000259" key="4">
    <source>
        <dbReference type="PROSITE" id="PS50240"/>
    </source>
</evidence>
<accession>A0A182W1T2</accession>
<name>A0A182W1T2_9DIPT</name>
<dbReference type="InterPro" id="IPR009003">
    <property type="entry name" value="Peptidase_S1_PA"/>
</dbReference>
<comment type="similarity">
    <text evidence="2">Belongs to the peptidase S1 family. CLIP subfamily.</text>
</comment>
<evidence type="ECO:0000256" key="2">
    <source>
        <dbReference type="ARBA" id="ARBA00024195"/>
    </source>
</evidence>
<dbReference type="InterPro" id="IPR043504">
    <property type="entry name" value="Peptidase_S1_PA_chymotrypsin"/>
</dbReference>
<evidence type="ECO:0000313" key="6">
    <source>
        <dbReference type="Proteomes" id="UP000075920"/>
    </source>
</evidence>
<dbReference type="AlphaFoldDB" id="A0A182W1T2"/>
<dbReference type="Pfam" id="PF00089">
    <property type="entry name" value="Trypsin"/>
    <property type="match status" value="1"/>
</dbReference>
<proteinExistence type="inferred from homology"/>
<evidence type="ECO:0000256" key="3">
    <source>
        <dbReference type="SAM" id="SignalP"/>
    </source>
</evidence>
<feature type="domain" description="Peptidase S1" evidence="4">
    <location>
        <begin position="203"/>
        <end position="437"/>
    </location>
</feature>
<dbReference type="EnsemblMetazoa" id="AMIN004292-RA">
    <property type="protein sequence ID" value="AMIN004292-PA"/>
    <property type="gene ID" value="AMIN004292"/>
</dbReference>
<reference evidence="5" key="2">
    <citation type="submission" date="2020-05" db="UniProtKB">
        <authorList>
            <consortium name="EnsemblMetazoa"/>
        </authorList>
    </citation>
    <scope>IDENTIFICATION</scope>
    <source>
        <strain evidence="5">MINIMUS1</strain>
    </source>
</reference>
<feature type="signal peptide" evidence="3">
    <location>
        <begin position="1"/>
        <end position="30"/>
    </location>
</feature>